<dbReference type="Gene3D" id="3.40.50.720">
    <property type="entry name" value="NAD(P)-binding Rossmann-like Domain"/>
    <property type="match status" value="1"/>
</dbReference>
<dbReference type="eggNOG" id="COG0451">
    <property type="taxonomic scope" value="Bacteria"/>
</dbReference>
<protein>
    <submittedName>
        <fullName evidence="3">NAD-dependent epimerase/dehydratase</fullName>
    </submittedName>
</protein>
<dbReference type="SUPFAM" id="SSF51735">
    <property type="entry name" value="NAD(P)-binding Rossmann-fold domains"/>
    <property type="match status" value="1"/>
</dbReference>
<dbReference type="PANTHER" id="PTHR43000">
    <property type="entry name" value="DTDP-D-GLUCOSE 4,6-DEHYDRATASE-RELATED"/>
    <property type="match status" value="1"/>
</dbReference>
<evidence type="ECO:0000313" key="3">
    <source>
        <dbReference type="EMBL" id="ADZ83437.1"/>
    </source>
</evidence>
<dbReference type="EMBL" id="CP002582">
    <property type="protein sequence ID" value="ADZ83437.1"/>
    <property type="molecule type" value="Genomic_DNA"/>
</dbReference>
<proteinExistence type="inferred from homology"/>
<sequence length="304" mass="34410">MRKIKKVIVTGATSMIGSALIEYLVDRNIKVLAVCRKETSKIENLILHPNVKVQFADLNELDQLESTEQYDACYHFAWQGTNAEYREDVYLQNSNIKYTLDAVKMAKRLGCKVFIGAGSQSEYGRVEGKLSPETKIAPENAYGISKYCAGKISAVYAKQLNIKHIWVRIVSVYGPRCGESSMIISTIQKLLKGEEPEFTKGEQVWDYLYCEDAARALYLLANKGKDQEVYCMGSGNPEPLITYLYKIRDAINPNISLRIGKKPYIDNQIMYLCADISKLTQDTGFIPKISFEEGIKKTINYCKK</sequence>
<gene>
    <name evidence="3" type="ordered locus">Clole_1713</name>
</gene>
<dbReference type="RefSeq" id="WP_013656734.1">
    <property type="nucleotide sequence ID" value="NC_015275.1"/>
</dbReference>
<evidence type="ECO:0000259" key="2">
    <source>
        <dbReference type="Pfam" id="PF01370"/>
    </source>
</evidence>
<name>F2JLP6_CELLD</name>
<comment type="similarity">
    <text evidence="1">Belongs to the NAD(P)-dependent epimerase/dehydratase family.</text>
</comment>
<dbReference type="AlphaFoldDB" id="F2JLP6"/>
<dbReference type="InterPro" id="IPR036291">
    <property type="entry name" value="NAD(P)-bd_dom_sf"/>
</dbReference>
<keyword evidence="4" id="KW-1185">Reference proteome</keyword>
<evidence type="ECO:0000256" key="1">
    <source>
        <dbReference type="ARBA" id="ARBA00007637"/>
    </source>
</evidence>
<dbReference type="Pfam" id="PF01370">
    <property type="entry name" value="Epimerase"/>
    <property type="match status" value="1"/>
</dbReference>
<dbReference type="InterPro" id="IPR001509">
    <property type="entry name" value="Epimerase_deHydtase"/>
</dbReference>
<reference evidence="3 4" key="1">
    <citation type="journal article" date="2011" name="J. Bacteriol.">
        <title>Complete genome sequence of the cellulose-degrading bacterium Cellulosilyticum lentocellum.</title>
        <authorList>
            <consortium name="US DOE Joint Genome Institute"/>
            <person name="Miller D.A."/>
            <person name="Suen G."/>
            <person name="Bruce D."/>
            <person name="Copeland A."/>
            <person name="Cheng J.F."/>
            <person name="Detter C."/>
            <person name="Goodwin L.A."/>
            <person name="Han C.S."/>
            <person name="Hauser L.J."/>
            <person name="Land M.L."/>
            <person name="Lapidus A."/>
            <person name="Lucas S."/>
            <person name="Meincke L."/>
            <person name="Pitluck S."/>
            <person name="Tapia R."/>
            <person name="Teshima H."/>
            <person name="Woyke T."/>
            <person name="Fox B.G."/>
            <person name="Angert E.R."/>
            <person name="Currie C.R."/>
        </authorList>
    </citation>
    <scope>NUCLEOTIDE SEQUENCE [LARGE SCALE GENOMIC DNA]</scope>
    <source>
        <strain evidence="4">ATCC 49066 / DSM 5427 / NCIMB 11756 / RHM5</strain>
    </source>
</reference>
<dbReference type="HOGENOM" id="CLU_007383_1_7_9"/>
<dbReference type="KEGG" id="cle:Clole_1713"/>
<accession>F2JLP6</accession>
<dbReference type="Proteomes" id="UP000008467">
    <property type="component" value="Chromosome"/>
</dbReference>
<evidence type="ECO:0000313" key="4">
    <source>
        <dbReference type="Proteomes" id="UP000008467"/>
    </source>
</evidence>
<organism evidence="3 4">
    <name type="scientific">Cellulosilyticum lentocellum (strain ATCC 49066 / DSM 5427 / NCIMB 11756 / RHM5)</name>
    <name type="common">Clostridium lentocellum</name>
    <dbReference type="NCBI Taxonomy" id="642492"/>
    <lineage>
        <taxon>Bacteria</taxon>
        <taxon>Bacillati</taxon>
        <taxon>Bacillota</taxon>
        <taxon>Clostridia</taxon>
        <taxon>Lachnospirales</taxon>
        <taxon>Cellulosilyticaceae</taxon>
        <taxon>Cellulosilyticum</taxon>
    </lineage>
</organism>
<dbReference type="STRING" id="642492.Clole_1713"/>
<feature type="domain" description="NAD-dependent epimerase/dehydratase" evidence="2">
    <location>
        <begin position="7"/>
        <end position="233"/>
    </location>
</feature>